<proteinExistence type="predicted"/>
<dbReference type="Proteomes" id="UP000309215">
    <property type="component" value="Unassembled WGS sequence"/>
</dbReference>
<comment type="caution">
    <text evidence="1">The sequence shown here is derived from an EMBL/GenBank/DDBJ whole genome shotgun (WGS) entry which is preliminary data.</text>
</comment>
<protein>
    <recommendedName>
        <fullName evidence="3">STAS domain-containing protein</fullName>
    </recommendedName>
</protein>
<organism evidence="1 2">
    <name type="scientific">Polyangium fumosum</name>
    <dbReference type="NCBI Taxonomy" id="889272"/>
    <lineage>
        <taxon>Bacteria</taxon>
        <taxon>Pseudomonadati</taxon>
        <taxon>Myxococcota</taxon>
        <taxon>Polyangia</taxon>
        <taxon>Polyangiales</taxon>
        <taxon>Polyangiaceae</taxon>
        <taxon>Polyangium</taxon>
    </lineage>
</organism>
<dbReference type="RefSeq" id="WP_136935896.1">
    <property type="nucleotide sequence ID" value="NZ_SSMQ01000105.1"/>
</dbReference>
<dbReference type="AlphaFoldDB" id="A0A4U1IL28"/>
<name>A0A4U1IL28_9BACT</name>
<evidence type="ECO:0000313" key="2">
    <source>
        <dbReference type="Proteomes" id="UP000309215"/>
    </source>
</evidence>
<dbReference type="EMBL" id="SSMQ01000105">
    <property type="protein sequence ID" value="TKC94681.1"/>
    <property type="molecule type" value="Genomic_DNA"/>
</dbReference>
<reference evidence="1 2" key="1">
    <citation type="submission" date="2019-04" db="EMBL/GenBank/DDBJ databases">
        <authorList>
            <person name="Li Y."/>
            <person name="Wang J."/>
        </authorList>
    </citation>
    <scope>NUCLEOTIDE SEQUENCE [LARGE SCALE GENOMIC DNA]</scope>
    <source>
        <strain evidence="1 2">DSM 14668</strain>
    </source>
</reference>
<evidence type="ECO:0008006" key="3">
    <source>
        <dbReference type="Google" id="ProtNLM"/>
    </source>
</evidence>
<evidence type="ECO:0000313" key="1">
    <source>
        <dbReference type="EMBL" id="TKC94681.1"/>
    </source>
</evidence>
<keyword evidence="2" id="KW-1185">Reference proteome</keyword>
<dbReference type="OrthoDB" id="9829504at2"/>
<gene>
    <name evidence="1" type="ORF">E8A74_47905</name>
</gene>
<accession>A0A4U1IL28</accession>
<sequence>MAQHWFHFTTTPPDRVTIEIGGALGDLIADELTAQAVDVLANQAGTRLVLMDIRGLTDFTVMARVGLGTCQKLLRRRQIRTAWLVTTPRQHGLATLVAHNAADDGAAVFQTVAQAEAWFVSSGGRLEGMMARAKKRT</sequence>